<dbReference type="STRING" id="1231657.A0A1Y1ZN54"/>
<dbReference type="EMBL" id="MCFA01000059">
    <property type="protein sequence ID" value="ORY11658.1"/>
    <property type="molecule type" value="Genomic_DNA"/>
</dbReference>
<dbReference type="SUPFAM" id="SSF51445">
    <property type="entry name" value="(Trans)glycosidases"/>
    <property type="match status" value="1"/>
</dbReference>
<feature type="region of interest" description="Disordered" evidence="1">
    <location>
        <begin position="570"/>
        <end position="603"/>
    </location>
</feature>
<evidence type="ECO:0000313" key="4">
    <source>
        <dbReference type="Proteomes" id="UP000193144"/>
    </source>
</evidence>
<evidence type="ECO:0000256" key="1">
    <source>
        <dbReference type="SAM" id="MobiDB-lite"/>
    </source>
</evidence>
<dbReference type="Proteomes" id="UP000193144">
    <property type="component" value="Unassembled WGS sequence"/>
</dbReference>
<dbReference type="AlphaFoldDB" id="A0A1Y1ZN54"/>
<gene>
    <name evidence="3" type="ORF">BCR34DRAFT_587818</name>
</gene>
<sequence>MHFLNIVASLISVACLTSHATASLRITANNHSFGGVNYPGLQFLEPIQRDEVIRALVKAHARVIRLFIRGDESHSDPETELGVFDHAILDQFDDTLAAIHRISNGKVKVIIAPHDSHALRGSNNAPCDAYCRKVDAAFLDFYSTNELKEIYKHRLTHLFNEYKSKNFHGANWATLKQIIMGVDLQNQPWSGIYPIVAGEPWLCEMATHLKETIGLGSNNIAVITGGISAGAGSIPTGSGGIPNSAFDCKAVDIIGVHAYFSASNEATAGTAWANMFLPGNTLTSRALGRKLLMVEEWSYVNSANGLAYKKEAIFDQGNALNYRGIPWLYSTATTKDEGTTSRISVLREPNFAIGALTAVLKKAYNARSNFDFSSYLPAPPTGLTNLKVLPGNPYVPEQSSCTFGCEGWLCDSADSCTPDLICKNSVCQKPAETQPGTVGQSCNSRSVCQEHLICEDKICQECVSRPSIQPKDKRKTMVEGHINGQCEPDTAQPFRMRPICTLPSSSAAQRGNPCHRPADCSADEFCSWGLCKPCSESEGGCLGMKCKNNNKCKTGFCNSYGKCDYPSKVKRPSGPGANARRRSPGQMEFRGPKDQAQGPARVRSEAMRVVIPEEGVKATGAPVS</sequence>
<name>A0A1Y1ZN54_9PLEO</name>
<evidence type="ECO:0000313" key="3">
    <source>
        <dbReference type="EMBL" id="ORY11658.1"/>
    </source>
</evidence>
<protein>
    <recommendedName>
        <fullName evidence="5">Glycoside hydrolase superfamily</fullName>
    </recommendedName>
</protein>
<evidence type="ECO:0000256" key="2">
    <source>
        <dbReference type="SAM" id="SignalP"/>
    </source>
</evidence>
<keyword evidence="4" id="KW-1185">Reference proteome</keyword>
<reference evidence="3 4" key="1">
    <citation type="submission" date="2016-07" db="EMBL/GenBank/DDBJ databases">
        <title>Pervasive Adenine N6-methylation of Active Genes in Fungi.</title>
        <authorList>
            <consortium name="DOE Joint Genome Institute"/>
            <person name="Mondo S.J."/>
            <person name="Dannebaum R.O."/>
            <person name="Kuo R.C."/>
            <person name="Labutti K."/>
            <person name="Haridas S."/>
            <person name="Kuo A."/>
            <person name="Salamov A."/>
            <person name="Ahrendt S.R."/>
            <person name="Lipzen A."/>
            <person name="Sullivan W."/>
            <person name="Andreopoulos W.B."/>
            <person name="Clum A."/>
            <person name="Lindquist E."/>
            <person name="Daum C."/>
            <person name="Ramamoorthy G.K."/>
            <person name="Gryganskyi A."/>
            <person name="Culley D."/>
            <person name="Magnuson J.K."/>
            <person name="James T.Y."/>
            <person name="O'Malley M.A."/>
            <person name="Stajich J.E."/>
            <person name="Spatafora J.W."/>
            <person name="Visel A."/>
            <person name="Grigoriev I.V."/>
        </authorList>
    </citation>
    <scope>NUCLEOTIDE SEQUENCE [LARGE SCALE GENOMIC DNA]</scope>
    <source>
        <strain evidence="3 4">CBS 115471</strain>
    </source>
</reference>
<comment type="caution">
    <text evidence="3">The sequence shown here is derived from an EMBL/GenBank/DDBJ whole genome shotgun (WGS) entry which is preliminary data.</text>
</comment>
<keyword evidence="2" id="KW-0732">Signal</keyword>
<feature type="signal peptide" evidence="2">
    <location>
        <begin position="1"/>
        <end position="22"/>
    </location>
</feature>
<accession>A0A1Y1ZN54</accession>
<organism evidence="3 4">
    <name type="scientific">Clohesyomyces aquaticus</name>
    <dbReference type="NCBI Taxonomy" id="1231657"/>
    <lineage>
        <taxon>Eukaryota</taxon>
        <taxon>Fungi</taxon>
        <taxon>Dikarya</taxon>
        <taxon>Ascomycota</taxon>
        <taxon>Pezizomycotina</taxon>
        <taxon>Dothideomycetes</taxon>
        <taxon>Pleosporomycetidae</taxon>
        <taxon>Pleosporales</taxon>
        <taxon>Lindgomycetaceae</taxon>
        <taxon>Clohesyomyces</taxon>
    </lineage>
</organism>
<proteinExistence type="predicted"/>
<feature type="chain" id="PRO_5012011025" description="Glycoside hydrolase superfamily" evidence="2">
    <location>
        <begin position="23"/>
        <end position="624"/>
    </location>
</feature>
<dbReference type="InterPro" id="IPR017853">
    <property type="entry name" value="GH"/>
</dbReference>
<evidence type="ECO:0008006" key="5">
    <source>
        <dbReference type="Google" id="ProtNLM"/>
    </source>
</evidence>
<dbReference type="OrthoDB" id="428177at2759"/>
<dbReference type="Gene3D" id="3.20.20.80">
    <property type="entry name" value="Glycosidases"/>
    <property type="match status" value="1"/>
</dbReference>